<keyword evidence="3" id="KW-1003">Cell membrane</keyword>
<keyword evidence="5 7" id="KW-1133">Transmembrane helix</keyword>
<feature type="transmembrane region" description="Helical" evidence="7">
    <location>
        <begin position="183"/>
        <end position="202"/>
    </location>
</feature>
<proteinExistence type="inferred from homology"/>
<dbReference type="SUPFAM" id="SSF161098">
    <property type="entry name" value="MetI-like"/>
    <property type="match status" value="1"/>
</dbReference>
<feature type="domain" description="ABC transmembrane type-1" evidence="8">
    <location>
        <begin position="70"/>
        <end position="260"/>
    </location>
</feature>
<evidence type="ECO:0000256" key="4">
    <source>
        <dbReference type="ARBA" id="ARBA00022692"/>
    </source>
</evidence>
<dbReference type="GO" id="GO:0055085">
    <property type="term" value="P:transmembrane transport"/>
    <property type="evidence" value="ECO:0007669"/>
    <property type="project" value="InterPro"/>
</dbReference>
<dbReference type="PROSITE" id="PS50928">
    <property type="entry name" value="ABC_TM1"/>
    <property type="match status" value="1"/>
</dbReference>
<dbReference type="GO" id="GO:0005886">
    <property type="term" value="C:plasma membrane"/>
    <property type="evidence" value="ECO:0007669"/>
    <property type="project" value="UniProtKB-SubCell"/>
</dbReference>
<protein>
    <submittedName>
        <fullName evidence="9">Carbohydrate ABC transporter membrane protein 2, CUT1 family</fullName>
    </submittedName>
</protein>
<dbReference type="RefSeq" id="WP_014801890.1">
    <property type="nucleotide sequence ID" value="NC_018020.1"/>
</dbReference>
<dbReference type="InterPro" id="IPR035906">
    <property type="entry name" value="MetI-like_sf"/>
</dbReference>
<feature type="transmembrane region" description="Helical" evidence="7">
    <location>
        <begin position="136"/>
        <end position="155"/>
    </location>
</feature>
<dbReference type="PANTHER" id="PTHR43744">
    <property type="entry name" value="ABC TRANSPORTER PERMEASE PROTEIN MG189-RELATED-RELATED"/>
    <property type="match status" value="1"/>
</dbReference>
<evidence type="ECO:0000256" key="5">
    <source>
        <dbReference type="ARBA" id="ARBA00022989"/>
    </source>
</evidence>
<evidence type="ECO:0000313" key="10">
    <source>
        <dbReference type="Proteomes" id="UP000006048"/>
    </source>
</evidence>
<keyword evidence="10" id="KW-1185">Reference proteome</keyword>
<evidence type="ECO:0000313" key="9">
    <source>
        <dbReference type="EMBL" id="AFM11372.1"/>
    </source>
</evidence>
<feature type="transmembrane region" description="Helical" evidence="7">
    <location>
        <begin position="243"/>
        <end position="265"/>
    </location>
</feature>
<keyword evidence="4 7" id="KW-0812">Transmembrane</keyword>
<evidence type="ECO:0000256" key="6">
    <source>
        <dbReference type="ARBA" id="ARBA00023136"/>
    </source>
</evidence>
<keyword evidence="6 7" id="KW-0472">Membrane</keyword>
<feature type="transmembrane region" description="Helical" evidence="7">
    <location>
        <begin position="105"/>
        <end position="130"/>
    </location>
</feature>
<dbReference type="InterPro" id="IPR000515">
    <property type="entry name" value="MetI-like"/>
</dbReference>
<evidence type="ECO:0000256" key="3">
    <source>
        <dbReference type="ARBA" id="ARBA00022475"/>
    </source>
</evidence>
<comment type="subcellular location">
    <subcellularLocation>
        <location evidence="1 7">Cell membrane</location>
        <topology evidence="1 7">Multi-pass membrane protein</topology>
    </subcellularLocation>
</comment>
<keyword evidence="2 7" id="KW-0813">Transport</keyword>
<reference evidence="9 10" key="1">
    <citation type="submission" date="2012-06" db="EMBL/GenBank/DDBJ databases">
        <title>The complete chromosome of genome of Turneriella parva DSM 21527.</title>
        <authorList>
            <consortium name="US DOE Joint Genome Institute (JGI-PGF)"/>
            <person name="Lucas S."/>
            <person name="Han J."/>
            <person name="Lapidus A."/>
            <person name="Bruce D."/>
            <person name="Goodwin L."/>
            <person name="Pitluck S."/>
            <person name="Peters L."/>
            <person name="Kyrpides N."/>
            <person name="Mavromatis K."/>
            <person name="Ivanova N."/>
            <person name="Mikhailova N."/>
            <person name="Chertkov O."/>
            <person name="Detter J.C."/>
            <person name="Tapia R."/>
            <person name="Han C."/>
            <person name="Land M."/>
            <person name="Hauser L."/>
            <person name="Markowitz V."/>
            <person name="Cheng J.-F."/>
            <person name="Hugenholtz P."/>
            <person name="Woyke T."/>
            <person name="Wu D."/>
            <person name="Gronow S."/>
            <person name="Wellnitz S."/>
            <person name="Brambilla E."/>
            <person name="Klenk H.-P."/>
            <person name="Eisen J.A."/>
        </authorList>
    </citation>
    <scope>NUCLEOTIDE SEQUENCE [LARGE SCALE GENOMIC DNA]</scope>
    <source>
        <strain evidence="10">ATCC BAA-1111 / DSM 21527 / NCTC 11395 / H</strain>
    </source>
</reference>
<dbReference type="OrthoDB" id="9773467at2"/>
<gene>
    <name evidence="9" type="ordered locus">Turpa_0721</name>
</gene>
<accession>I4B265</accession>
<dbReference type="KEGG" id="tpx:Turpa_0721"/>
<dbReference type="PANTHER" id="PTHR43744:SF12">
    <property type="entry name" value="ABC TRANSPORTER PERMEASE PROTEIN MG189-RELATED"/>
    <property type="match status" value="1"/>
</dbReference>
<evidence type="ECO:0000256" key="1">
    <source>
        <dbReference type="ARBA" id="ARBA00004651"/>
    </source>
</evidence>
<evidence type="ECO:0000256" key="2">
    <source>
        <dbReference type="ARBA" id="ARBA00022448"/>
    </source>
</evidence>
<feature type="transmembrane region" description="Helical" evidence="7">
    <location>
        <begin position="69"/>
        <end position="93"/>
    </location>
</feature>
<evidence type="ECO:0000256" key="7">
    <source>
        <dbReference type="RuleBase" id="RU363032"/>
    </source>
</evidence>
<dbReference type="AlphaFoldDB" id="I4B265"/>
<dbReference type="Pfam" id="PF00528">
    <property type="entry name" value="BPD_transp_1"/>
    <property type="match status" value="1"/>
</dbReference>
<dbReference type="STRING" id="869212.Turpa_0721"/>
<organism evidence="9 10">
    <name type="scientific">Turneriella parva (strain ATCC BAA-1111 / DSM 21527 / NCTC 11395 / H)</name>
    <name type="common">Leptospira parva</name>
    <dbReference type="NCBI Taxonomy" id="869212"/>
    <lineage>
        <taxon>Bacteria</taxon>
        <taxon>Pseudomonadati</taxon>
        <taxon>Spirochaetota</taxon>
        <taxon>Spirochaetia</taxon>
        <taxon>Leptospirales</taxon>
        <taxon>Leptospiraceae</taxon>
        <taxon>Turneriella</taxon>
    </lineage>
</organism>
<evidence type="ECO:0000259" key="8">
    <source>
        <dbReference type="PROSITE" id="PS50928"/>
    </source>
</evidence>
<dbReference type="CDD" id="cd06261">
    <property type="entry name" value="TM_PBP2"/>
    <property type="match status" value="1"/>
</dbReference>
<dbReference type="Proteomes" id="UP000006048">
    <property type="component" value="Chromosome"/>
</dbReference>
<dbReference type="HOGENOM" id="CLU_016047_1_1_12"/>
<comment type="similarity">
    <text evidence="7">Belongs to the binding-protein-dependent transport system permease family.</text>
</comment>
<sequence>MKRILLWISIAALAAFALLPLFWMVITALKKEGMGLSTQVLPTGGFSELYTFKNFTAILGDPDFPFFRFLLNSTVVAGSTALISTTICFMSAYAFARKTFPGKELVYGLLMASMMVPGMIFMVPQFALIAEFGWMNSWQALVIPHTANVFGIFLLRQSVERIPKSLFEAAEVDGASDWQTMRLVVVPLVSPVLLTLVLLTFLGQWSNFLWQLIVNTPDSNWITLPVGISLFKGQYSIAWEKMMAASVISVLPVLLLFLFLQRYIISGLTQGGVKE</sequence>
<dbReference type="Gene3D" id="1.10.3720.10">
    <property type="entry name" value="MetI-like"/>
    <property type="match status" value="1"/>
</dbReference>
<dbReference type="EMBL" id="CP002959">
    <property type="protein sequence ID" value="AFM11372.1"/>
    <property type="molecule type" value="Genomic_DNA"/>
</dbReference>
<name>I4B265_TURPD</name>